<proteinExistence type="predicted"/>
<evidence type="ECO:0000313" key="1">
    <source>
        <dbReference type="EMBL" id="KAJ7722642.1"/>
    </source>
</evidence>
<gene>
    <name evidence="1" type="ORF">DFH07DRAFT_759903</name>
</gene>
<sequence length="313" mass="35522">DALFAQMPPQDLVRLMCTCRRVYRLVHETCFSMSRLLSPFFGHPSEVERFQKIQAQTGTVISGSIALQYFNRLTYADSDLDIYAHRVSATVPVGFIVQNGYTFAPRKSQDSDVFVQLLASLKEKPPSYLGRGIADVLDFHKGEKKIQLVIATETPIETVMSFRSTCVMNILTHDTGYALFPRSTFVTRKALIVTTVGAGQEAGRQKYIERGWEMVSTPSPSRRSELGVRMLRWVGDKFTWRMRLSLSKPFAPDLALINSWQLDYNDDDGTWTQYCVVSHPNLEYSYILGDRDTASAAMYDIMYVDVFGPVFEP</sequence>
<feature type="non-terminal residue" evidence="1">
    <location>
        <position position="313"/>
    </location>
</feature>
<protein>
    <recommendedName>
        <fullName evidence="3">F-box domain-containing protein</fullName>
    </recommendedName>
</protein>
<organism evidence="1 2">
    <name type="scientific">Mycena maculata</name>
    <dbReference type="NCBI Taxonomy" id="230809"/>
    <lineage>
        <taxon>Eukaryota</taxon>
        <taxon>Fungi</taxon>
        <taxon>Dikarya</taxon>
        <taxon>Basidiomycota</taxon>
        <taxon>Agaricomycotina</taxon>
        <taxon>Agaricomycetes</taxon>
        <taxon>Agaricomycetidae</taxon>
        <taxon>Agaricales</taxon>
        <taxon>Marasmiineae</taxon>
        <taxon>Mycenaceae</taxon>
        <taxon>Mycena</taxon>
    </lineage>
</organism>
<name>A0AAD7HK91_9AGAR</name>
<dbReference type="EMBL" id="JARJLG010000255">
    <property type="protein sequence ID" value="KAJ7722642.1"/>
    <property type="molecule type" value="Genomic_DNA"/>
</dbReference>
<evidence type="ECO:0000313" key="2">
    <source>
        <dbReference type="Proteomes" id="UP001215280"/>
    </source>
</evidence>
<keyword evidence="2" id="KW-1185">Reference proteome</keyword>
<evidence type="ECO:0008006" key="3">
    <source>
        <dbReference type="Google" id="ProtNLM"/>
    </source>
</evidence>
<accession>A0AAD7HK91</accession>
<dbReference type="Proteomes" id="UP001215280">
    <property type="component" value="Unassembled WGS sequence"/>
</dbReference>
<dbReference type="AlphaFoldDB" id="A0AAD7HK91"/>
<dbReference type="CDD" id="cd09917">
    <property type="entry name" value="F-box_SF"/>
    <property type="match status" value="1"/>
</dbReference>
<comment type="caution">
    <text evidence="1">The sequence shown here is derived from an EMBL/GenBank/DDBJ whole genome shotgun (WGS) entry which is preliminary data.</text>
</comment>
<reference evidence="1" key="1">
    <citation type="submission" date="2023-03" db="EMBL/GenBank/DDBJ databases">
        <title>Massive genome expansion in bonnet fungi (Mycena s.s.) driven by repeated elements and novel gene families across ecological guilds.</title>
        <authorList>
            <consortium name="Lawrence Berkeley National Laboratory"/>
            <person name="Harder C.B."/>
            <person name="Miyauchi S."/>
            <person name="Viragh M."/>
            <person name="Kuo A."/>
            <person name="Thoen E."/>
            <person name="Andreopoulos B."/>
            <person name="Lu D."/>
            <person name="Skrede I."/>
            <person name="Drula E."/>
            <person name="Henrissat B."/>
            <person name="Morin E."/>
            <person name="Kohler A."/>
            <person name="Barry K."/>
            <person name="LaButti K."/>
            <person name="Morin E."/>
            <person name="Salamov A."/>
            <person name="Lipzen A."/>
            <person name="Mereny Z."/>
            <person name="Hegedus B."/>
            <person name="Baldrian P."/>
            <person name="Stursova M."/>
            <person name="Weitz H."/>
            <person name="Taylor A."/>
            <person name="Grigoriev I.V."/>
            <person name="Nagy L.G."/>
            <person name="Martin F."/>
            <person name="Kauserud H."/>
        </authorList>
    </citation>
    <scope>NUCLEOTIDE SEQUENCE</scope>
    <source>
        <strain evidence="1">CBHHK188m</strain>
    </source>
</reference>